<evidence type="ECO:0000313" key="2">
    <source>
        <dbReference type="EMBL" id="JAT09379.1"/>
    </source>
</evidence>
<accession>A0A1B6KD49</accession>
<dbReference type="AlphaFoldDB" id="A0A1B6KD49"/>
<dbReference type="PANTHER" id="PTHR47510">
    <property type="entry name" value="REVERSE TRANSCRIPTASE DOMAIN-CONTAINING PROTEIN"/>
    <property type="match status" value="1"/>
</dbReference>
<reference evidence="2" key="1">
    <citation type="submission" date="2015-11" db="EMBL/GenBank/DDBJ databases">
        <title>De novo transcriptome assembly of four potential Pierce s Disease insect vectors from Arizona vineyards.</title>
        <authorList>
            <person name="Tassone E.E."/>
        </authorList>
    </citation>
    <scope>NUCLEOTIDE SEQUENCE</scope>
</reference>
<dbReference type="Pfam" id="PF00078">
    <property type="entry name" value="RVT_1"/>
    <property type="match status" value="1"/>
</dbReference>
<name>A0A1B6KD49_9HEMI</name>
<feature type="domain" description="Reverse transcriptase" evidence="1">
    <location>
        <begin position="375"/>
        <end position="463"/>
    </location>
</feature>
<gene>
    <name evidence="2" type="ORF">g.47135</name>
</gene>
<organism evidence="2">
    <name type="scientific">Graphocephala atropunctata</name>
    <dbReference type="NCBI Taxonomy" id="36148"/>
    <lineage>
        <taxon>Eukaryota</taxon>
        <taxon>Metazoa</taxon>
        <taxon>Ecdysozoa</taxon>
        <taxon>Arthropoda</taxon>
        <taxon>Hexapoda</taxon>
        <taxon>Insecta</taxon>
        <taxon>Pterygota</taxon>
        <taxon>Neoptera</taxon>
        <taxon>Paraneoptera</taxon>
        <taxon>Hemiptera</taxon>
        <taxon>Auchenorrhyncha</taxon>
        <taxon>Membracoidea</taxon>
        <taxon>Cicadellidae</taxon>
        <taxon>Cicadellinae</taxon>
        <taxon>Cicadellini</taxon>
        <taxon>Graphocephala</taxon>
    </lineage>
</organism>
<protein>
    <recommendedName>
        <fullName evidence="1">Reverse transcriptase domain-containing protein</fullName>
    </recommendedName>
</protein>
<evidence type="ECO:0000259" key="1">
    <source>
        <dbReference type="Pfam" id="PF00078"/>
    </source>
</evidence>
<proteinExistence type="predicted"/>
<dbReference type="InterPro" id="IPR000477">
    <property type="entry name" value="RT_dom"/>
</dbReference>
<sequence>FENALLHLMHGYSRVLIMGDFNTDLLKNKQDYDYRQLTTIFDSCNLTILPLEPTHHTALSDTLLDLIVVSEPQDIVHHGQLPVPAISKHDLIYCVYSVSIPKAQVKFIKYRDLKNMDETAFMSDILSFPWQNIENLESVDEMVDKFNQSIIDVYDKHAPYVTKRINKRHPVPWITNEILSLMARRDSLYRRARRSRDHLLMDQYRHLRNRIKQLLRNARLRYTRRLFENRKQSSSDLWRKVKSLGVGKQRIPQPVHIPLNELNTYFTSCSQNVNLDIVNDYFSHLLNKPDHRRDYPEFIFKPVIQGDVLKAIRRIRSNAVGYDKIPIRLLKNILFAVLPIVTFIFNTSLRSGIFPSQWKSALVHPLNKISAPTACSDYRPINILPALSKGLERIVHCQITDYLSNNNILSDYQSGFRTKHSTETALLKVTDDVRHAMDRRQGTILTLFDFSKAFDSVNHKLLLAK</sequence>
<dbReference type="InterPro" id="IPR036691">
    <property type="entry name" value="Endo/exonu/phosph_ase_sf"/>
</dbReference>
<dbReference type="EMBL" id="GEBQ01030598">
    <property type="protein sequence ID" value="JAT09379.1"/>
    <property type="molecule type" value="Transcribed_RNA"/>
</dbReference>
<feature type="non-terminal residue" evidence="2">
    <location>
        <position position="1"/>
    </location>
</feature>
<dbReference type="SUPFAM" id="SSF56219">
    <property type="entry name" value="DNase I-like"/>
    <property type="match status" value="1"/>
</dbReference>
<dbReference type="PANTHER" id="PTHR47510:SF3">
    <property type="entry name" value="ENDO_EXONUCLEASE_PHOSPHATASE DOMAIN-CONTAINING PROTEIN"/>
    <property type="match status" value="1"/>
</dbReference>